<feature type="domain" description="Metallo-beta-lactamase" evidence="5">
    <location>
        <begin position="16"/>
        <end position="207"/>
    </location>
</feature>
<dbReference type="RefSeq" id="WP_053390490.1">
    <property type="nucleotide sequence ID" value="NZ_CP010899.1"/>
</dbReference>
<dbReference type="Gene3D" id="3.10.20.580">
    <property type="match status" value="1"/>
</dbReference>
<dbReference type="Pfam" id="PF17770">
    <property type="entry name" value="RNase_J_C"/>
    <property type="match status" value="1"/>
</dbReference>
<dbReference type="GO" id="GO:0003723">
    <property type="term" value="F:RNA binding"/>
    <property type="evidence" value="ECO:0007669"/>
    <property type="project" value="UniProtKB-KW"/>
</dbReference>
<reference evidence="6 7" key="1">
    <citation type="journal article" date="2015" name="Genome Announc.">
        <title>Complete Genome Sequence of Spiroplasma kunkelii Strain CR2-3x, Causal Agent of Corn Stunt Disease in Zea mays L.</title>
        <authorList>
            <person name="Davis R.E."/>
            <person name="Shao J."/>
            <person name="Dally E.L."/>
            <person name="Zhao Y."/>
            <person name="Gasparich G.E."/>
            <person name="Gaynor B.J."/>
            <person name="Athey J.C."/>
            <person name="Harrison N.A."/>
            <person name="Donofrio N."/>
        </authorList>
    </citation>
    <scope>NUCLEOTIDE SEQUENCE [LARGE SCALE GENOMIC DNA]</scope>
    <source>
        <strain evidence="6 7">CR2-3x</strain>
    </source>
</reference>
<evidence type="ECO:0000259" key="5">
    <source>
        <dbReference type="SMART" id="SM00849"/>
    </source>
</evidence>
<evidence type="ECO:0000256" key="3">
    <source>
        <dbReference type="ARBA" id="ARBA00022839"/>
    </source>
</evidence>
<dbReference type="EMBL" id="CP010899">
    <property type="protein sequence ID" value="ALA97146.1"/>
    <property type="molecule type" value="Genomic_DNA"/>
</dbReference>
<keyword evidence="4" id="KW-0694">RNA-binding</keyword>
<dbReference type="Gene3D" id="3.40.50.10710">
    <property type="entry name" value="Metallo-hydrolase/oxidoreductase"/>
    <property type="match status" value="1"/>
</dbReference>
<dbReference type="InterPro" id="IPR004613">
    <property type="entry name" value="RNase_J"/>
</dbReference>
<dbReference type="InterPro" id="IPR041636">
    <property type="entry name" value="RNase_J_C"/>
</dbReference>
<dbReference type="Proteomes" id="UP000062963">
    <property type="component" value="Chromosome"/>
</dbReference>
<dbReference type="Gene3D" id="3.60.15.10">
    <property type="entry name" value="Ribonuclease Z/Hydroxyacylglutathione hydrolase-like"/>
    <property type="match status" value="1"/>
</dbReference>
<keyword evidence="3" id="KW-0269">Exonuclease</keyword>
<evidence type="ECO:0000256" key="1">
    <source>
        <dbReference type="ARBA" id="ARBA00022490"/>
    </source>
</evidence>
<name>A0A0K2JFX4_SPIKU</name>
<sequence>MAKINFFALGGLDERGKNLYCIEVEQDIFIFDAGTKNPERGILGIDVVIPNFDYLKENRTRIKGVFITKPSYECSEALTYILKELAFPVYGSDLTCNILKFHLQRFKVRGKEECFHVINAKDILDFGLCKVEVFSTTTNMPNSFGFALHTPDGTIIYTGDYIFDAKADPNFATDLQHLNQIIAKNKVLLFLSEASSASRRDYTAPNHKIKNYIERAVKETEDRIILACFDQDLHKISELFDLVRENNISVGIYGQTLLESLKVLSDSKKLNFNGINLKGLQEAVKEEKSLIIVTGSGERLYSRLIKIASGNDDILDIKESDTIILATPPNPGSELNHANVLDELARTVAKTIALSDKKVWTMTASYEDVKLMSSIINPKYFVPVKGLYKDFVQAKMAAIEAGINPEHIFIVDNGEGLEFIDGEYTKKSNKVKTADLYVDGIGVGDIGAVVLNERKQLATDGVVIIGVSIDSKTKELVSLIDTQMRGVIYIQENNDIFRKMQKVIIEIIEKHYKKAVVGEMYDVNEVKNEIRSTISSFVKTETGKTPIILAIVNEI</sequence>
<dbReference type="STRING" id="273035.SKUN_00224"/>
<dbReference type="Pfam" id="PF22505">
    <property type="entry name" value="RNase_J_b_CASP"/>
    <property type="match status" value="1"/>
</dbReference>
<dbReference type="OrthoDB" id="9758375at2"/>
<keyword evidence="6" id="KW-0378">Hydrolase</keyword>
<dbReference type="GO" id="GO:0046872">
    <property type="term" value="F:metal ion binding"/>
    <property type="evidence" value="ECO:0007669"/>
    <property type="project" value="InterPro"/>
</dbReference>
<dbReference type="PANTHER" id="PTHR43694:SF1">
    <property type="entry name" value="RIBONUCLEASE J"/>
    <property type="match status" value="1"/>
</dbReference>
<gene>
    <name evidence="6" type="ORF">SKUN_00224</name>
</gene>
<dbReference type="GO" id="GO:0004527">
    <property type="term" value="F:exonuclease activity"/>
    <property type="evidence" value="ECO:0007669"/>
    <property type="project" value="UniProtKB-KW"/>
</dbReference>
<protein>
    <submittedName>
        <fullName evidence="6">Metallo-beta-lactamase superfamily hydrolase</fullName>
    </submittedName>
</protein>
<dbReference type="NCBIfam" id="TIGR00649">
    <property type="entry name" value="MG423"/>
    <property type="match status" value="1"/>
</dbReference>
<organism evidence="6 7">
    <name type="scientific">Spiroplasma kunkelii CR2-3x</name>
    <dbReference type="NCBI Taxonomy" id="273035"/>
    <lineage>
        <taxon>Bacteria</taxon>
        <taxon>Bacillati</taxon>
        <taxon>Mycoplasmatota</taxon>
        <taxon>Mollicutes</taxon>
        <taxon>Entomoplasmatales</taxon>
        <taxon>Spiroplasmataceae</taxon>
        <taxon>Spiroplasma</taxon>
    </lineage>
</organism>
<dbReference type="AlphaFoldDB" id="A0A0K2JFX4"/>
<dbReference type="PATRIC" id="fig|273035.7.peg.267"/>
<evidence type="ECO:0000256" key="4">
    <source>
        <dbReference type="ARBA" id="ARBA00022884"/>
    </source>
</evidence>
<dbReference type="InterPro" id="IPR001279">
    <property type="entry name" value="Metallo-B-lactamas"/>
</dbReference>
<dbReference type="InterPro" id="IPR042173">
    <property type="entry name" value="RNase_J_2"/>
</dbReference>
<keyword evidence="2" id="KW-0540">Nuclease</keyword>
<dbReference type="SUPFAM" id="SSF56281">
    <property type="entry name" value="Metallo-hydrolase/oxidoreductase"/>
    <property type="match status" value="1"/>
</dbReference>
<dbReference type="KEGG" id="skn:SKUN_00224"/>
<proteinExistence type="predicted"/>
<dbReference type="PANTHER" id="PTHR43694">
    <property type="entry name" value="RIBONUCLEASE J"/>
    <property type="match status" value="1"/>
</dbReference>
<dbReference type="InterPro" id="IPR055132">
    <property type="entry name" value="RNase_J_b_CASP"/>
</dbReference>
<dbReference type="SMART" id="SM00849">
    <property type="entry name" value="Lactamase_B"/>
    <property type="match status" value="1"/>
</dbReference>
<keyword evidence="1" id="KW-0963">Cytoplasm</keyword>
<dbReference type="CDD" id="cd07714">
    <property type="entry name" value="RNaseJ_MBL-fold"/>
    <property type="match status" value="1"/>
</dbReference>
<keyword evidence="7" id="KW-1185">Reference proteome</keyword>
<evidence type="ECO:0000313" key="7">
    <source>
        <dbReference type="Proteomes" id="UP000062963"/>
    </source>
</evidence>
<dbReference type="InterPro" id="IPR036866">
    <property type="entry name" value="RibonucZ/Hydroxyglut_hydro"/>
</dbReference>
<evidence type="ECO:0000256" key="2">
    <source>
        <dbReference type="ARBA" id="ARBA00022722"/>
    </source>
</evidence>
<evidence type="ECO:0000313" key="6">
    <source>
        <dbReference type="EMBL" id="ALA97146.1"/>
    </source>
</evidence>
<accession>A0A0K2JFX4</accession>